<proteinExistence type="predicted"/>
<dbReference type="EMBL" id="CP007524">
    <property type="protein sequence ID" value="AHW75549.1"/>
    <property type="molecule type" value="Genomic_DNA"/>
</dbReference>
<dbReference type="PATRIC" id="fig|487.517.peg.1253"/>
<name>X5ERA1_NEIME</name>
<gene>
    <name evidence="1" type="ORF">NMA510612_1259</name>
</gene>
<organism evidence="1 2">
    <name type="scientific">Neisseria meningitidis</name>
    <dbReference type="NCBI Taxonomy" id="487"/>
    <lineage>
        <taxon>Bacteria</taxon>
        <taxon>Pseudomonadati</taxon>
        <taxon>Pseudomonadota</taxon>
        <taxon>Betaproteobacteria</taxon>
        <taxon>Neisseriales</taxon>
        <taxon>Neisseriaceae</taxon>
        <taxon>Neisseria</taxon>
    </lineage>
</organism>
<dbReference type="KEGG" id="nmx:NMA510612_1259"/>
<dbReference type="AlphaFoldDB" id="X5ERA1"/>
<protein>
    <submittedName>
        <fullName evidence="1">Uncharacterized protein</fullName>
    </submittedName>
</protein>
<dbReference type="Proteomes" id="UP000023582">
    <property type="component" value="Chromosome"/>
</dbReference>
<reference evidence="1 2" key="1">
    <citation type="journal article" date="2014" name="Genome Announc.">
        <title>Complete Genome Sequence of Neisseria meningitidis Serogroup A Strain NMA510612, Isolated from a Patient with Bacterial Meningitis in China.</title>
        <authorList>
            <person name="Zhang Y."/>
            <person name="Yang J."/>
            <person name="Xu L."/>
            <person name="Zhu Y."/>
            <person name="Liu B."/>
            <person name="Shao Z."/>
            <person name="Zhang X."/>
            <person name="Jin Q."/>
        </authorList>
    </citation>
    <scope>NUCLEOTIDE SEQUENCE [LARGE SCALE GENOMIC DNA]</scope>
    <source>
        <strain evidence="2">NMA510612</strain>
    </source>
</reference>
<accession>X5ERA1</accession>
<sequence>MFQVWKNADYSGKRAALIFCFAEALRFPAARLQTASPARPLDKACAWGDNGVLLF</sequence>
<evidence type="ECO:0000313" key="2">
    <source>
        <dbReference type="Proteomes" id="UP000023582"/>
    </source>
</evidence>
<evidence type="ECO:0000313" key="1">
    <source>
        <dbReference type="EMBL" id="AHW75549.1"/>
    </source>
</evidence>
<reference evidence="2" key="2">
    <citation type="submission" date="2014-02" db="EMBL/GenBank/DDBJ databases">
        <title>Complete Genome Sequence of Neisseria meningitides, serogroup A strain 510612.</title>
        <authorList>
            <person name="Zhang X."/>
            <person name="Zhang Y."/>
            <person name="Yang J."/>
            <person name="Zhu Y."/>
            <person name="Jin Q."/>
        </authorList>
    </citation>
    <scope>NUCLEOTIDE SEQUENCE</scope>
    <source>
        <strain evidence="2">NMA510612</strain>
    </source>
</reference>